<protein>
    <submittedName>
        <fullName evidence="2">Uncharacterized protein</fullName>
    </submittedName>
</protein>
<feature type="compositionally biased region" description="Basic and acidic residues" evidence="1">
    <location>
        <begin position="1"/>
        <end position="20"/>
    </location>
</feature>
<feature type="compositionally biased region" description="Pro residues" evidence="1">
    <location>
        <begin position="388"/>
        <end position="397"/>
    </location>
</feature>
<reference evidence="2 3" key="1">
    <citation type="submission" date="2020-03" db="EMBL/GenBank/DDBJ databases">
        <title>Draft Genome Sequence of Cudoniella acicularis.</title>
        <authorList>
            <person name="Buettner E."/>
            <person name="Kellner H."/>
        </authorList>
    </citation>
    <scope>NUCLEOTIDE SEQUENCE [LARGE SCALE GENOMIC DNA]</scope>
    <source>
        <strain evidence="2 3">DSM 108380</strain>
    </source>
</reference>
<feature type="compositionally biased region" description="Basic and acidic residues" evidence="1">
    <location>
        <begin position="312"/>
        <end position="324"/>
    </location>
</feature>
<name>A0A8H4RPC1_9HELO</name>
<keyword evidence="3" id="KW-1185">Reference proteome</keyword>
<accession>A0A8H4RPC1</accession>
<gene>
    <name evidence="2" type="ORF">G7Y89_g4492</name>
</gene>
<organism evidence="2 3">
    <name type="scientific">Cudoniella acicularis</name>
    <dbReference type="NCBI Taxonomy" id="354080"/>
    <lineage>
        <taxon>Eukaryota</taxon>
        <taxon>Fungi</taxon>
        <taxon>Dikarya</taxon>
        <taxon>Ascomycota</taxon>
        <taxon>Pezizomycotina</taxon>
        <taxon>Leotiomycetes</taxon>
        <taxon>Helotiales</taxon>
        <taxon>Tricladiaceae</taxon>
        <taxon>Cudoniella</taxon>
    </lineage>
</organism>
<dbReference type="Proteomes" id="UP000566819">
    <property type="component" value="Unassembled WGS sequence"/>
</dbReference>
<sequence>MEQRLAKKREERQKAQRKQAEAAACKEACMKEEAERIRRQYERKAEAEAEKAELYEKLLRDRAFRDSDTRSDLGRPRLKYDTGSVLALARQIQDSLLFLDERTSREPDFILEELAQLVETRRRQSRRWPYSGSSRSSLESITANRIEAGPKALYGPEGSPELRKQVEEIVADLWSRAKLNEKENDPLPLPEVQDRASSDGYGASDRHRRTRNRDSDSYSATTTDSTTSHLSQEAGYINNDQEPPPEFSHSASRQKTRPPSLRGLDPGRYSRKSRDPRDDTGIPDAYQPVGRNISDSGYSSSKTAQSAGSRDLLNDVRLGGKEDQPIFSPGVEGHQNIQRGRNIQATQVKPRGRGYISSKEVDTDESDDPQRPSRKRTPYIFTQREKLPPAPEVPSRN</sequence>
<evidence type="ECO:0000256" key="1">
    <source>
        <dbReference type="SAM" id="MobiDB-lite"/>
    </source>
</evidence>
<dbReference type="AlphaFoldDB" id="A0A8H4RPC1"/>
<feature type="compositionally biased region" description="Polar residues" evidence="1">
    <location>
        <begin position="335"/>
        <end position="347"/>
    </location>
</feature>
<dbReference type="OrthoDB" id="10645551at2759"/>
<evidence type="ECO:0000313" key="2">
    <source>
        <dbReference type="EMBL" id="KAF4633620.1"/>
    </source>
</evidence>
<feature type="compositionally biased region" description="Polar residues" evidence="1">
    <location>
        <begin position="293"/>
        <end position="308"/>
    </location>
</feature>
<evidence type="ECO:0000313" key="3">
    <source>
        <dbReference type="Proteomes" id="UP000566819"/>
    </source>
</evidence>
<dbReference type="EMBL" id="JAAMPI010000245">
    <property type="protein sequence ID" value="KAF4633620.1"/>
    <property type="molecule type" value="Genomic_DNA"/>
</dbReference>
<feature type="region of interest" description="Disordered" evidence="1">
    <location>
        <begin position="177"/>
        <end position="397"/>
    </location>
</feature>
<feature type="compositionally biased region" description="Low complexity" evidence="1">
    <location>
        <begin position="217"/>
        <end position="228"/>
    </location>
</feature>
<proteinExistence type="predicted"/>
<feature type="region of interest" description="Disordered" evidence="1">
    <location>
        <begin position="1"/>
        <end position="24"/>
    </location>
</feature>
<comment type="caution">
    <text evidence="2">The sequence shown here is derived from an EMBL/GenBank/DDBJ whole genome shotgun (WGS) entry which is preliminary data.</text>
</comment>